<name>A0A1M5IJJ4_9FLAO</name>
<organism evidence="1 2">
    <name type="scientific">Flavobacterium segetis</name>
    <dbReference type="NCBI Taxonomy" id="271157"/>
    <lineage>
        <taxon>Bacteria</taxon>
        <taxon>Pseudomonadati</taxon>
        <taxon>Bacteroidota</taxon>
        <taxon>Flavobacteriia</taxon>
        <taxon>Flavobacteriales</taxon>
        <taxon>Flavobacteriaceae</taxon>
        <taxon>Flavobacterium</taxon>
    </lineage>
</organism>
<dbReference type="InterPro" id="IPR011059">
    <property type="entry name" value="Metal-dep_hydrolase_composite"/>
</dbReference>
<dbReference type="STRING" id="271157.SAMN05444396_107102"/>
<dbReference type="InterPro" id="IPR051781">
    <property type="entry name" value="Metallo-dep_Hydrolase"/>
</dbReference>
<dbReference type="PANTHER" id="PTHR43135">
    <property type="entry name" value="ALPHA-D-RIBOSE 1-METHYLPHOSPHONATE 5-TRIPHOSPHATE DIPHOSPHATASE"/>
    <property type="match status" value="1"/>
</dbReference>
<dbReference type="GO" id="GO:0016810">
    <property type="term" value="F:hydrolase activity, acting on carbon-nitrogen (but not peptide) bonds"/>
    <property type="evidence" value="ECO:0007669"/>
    <property type="project" value="InterPro"/>
</dbReference>
<reference evidence="2" key="1">
    <citation type="submission" date="2016-11" db="EMBL/GenBank/DDBJ databases">
        <authorList>
            <person name="Varghese N."/>
            <person name="Submissions S."/>
        </authorList>
    </citation>
    <scope>NUCLEOTIDE SEQUENCE [LARGE SCALE GENOMIC DNA]</scope>
    <source>
        <strain evidence="2">DSM 19741</strain>
    </source>
</reference>
<dbReference type="SUPFAM" id="SSF51338">
    <property type="entry name" value="Composite domain of metallo-dependent hydrolases"/>
    <property type="match status" value="1"/>
</dbReference>
<dbReference type="InterPro" id="IPR032466">
    <property type="entry name" value="Metal_Hydrolase"/>
</dbReference>
<evidence type="ECO:0008006" key="3">
    <source>
        <dbReference type="Google" id="ProtNLM"/>
    </source>
</evidence>
<accession>A0A1M5IJJ4</accession>
<dbReference type="RefSeq" id="WP_072992328.1">
    <property type="nucleotide sequence ID" value="NZ_FQWE01000007.1"/>
</dbReference>
<dbReference type="AlphaFoldDB" id="A0A1M5IJJ4"/>
<dbReference type="Proteomes" id="UP000184036">
    <property type="component" value="Unassembled WGS sequence"/>
</dbReference>
<keyword evidence="2" id="KW-1185">Reference proteome</keyword>
<gene>
    <name evidence="1" type="ORF">SAMN05444396_107102</name>
</gene>
<dbReference type="OrthoDB" id="9815657at2"/>
<dbReference type="EMBL" id="FQWE01000007">
    <property type="protein sequence ID" value="SHG28472.1"/>
    <property type="molecule type" value="Genomic_DNA"/>
</dbReference>
<evidence type="ECO:0000313" key="2">
    <source>
        <dbReference type="Proteomes" id="UP000184036"/>
    </source>
</evidence>
<proteinExistence type="predicted"/>
<sequence length="394" mass="44956">MKQFFLVVFIIQAVISVAQSKEGVVNKLLLSNISVISMKNNKILENQDVKIQNGKIISIKKSKKLKEKDFLFFDGSGKYIMPSLADAHVHFPASELEMEQVLKLNLINGVTKLRSMRGEWQHTEWRKKFNTPDGFYPKLYLSPPTITRNDDLTKEQIESFVKKAKENKFDFIKILSLKSAATFTNLDVACKKYKMVIGGHFPVVTAGDKVSDKTIFNSNYRAFEYLGGLAGESVEMITDRIELLKRNNITICPTLSWYDIGSGRNSISELKDLRGMEFVSKTKMNDWIASTIEYRDKIGDEAYKSEVIREMKRAEDKYKIIKQLDQAGVNMILSPDASSKYMITGFNVLGEMELVKNANISNYSILKMATLISQSFLTKTLEQLKLERLLILLF</sequence>
<dbReference type="PANTHER" id="PTHR43135:SF3">
    <property type="entry name" value="ALPHA-D-RIBOSE 1-METHYLPHOSPHONATE 5-TRIPHOSPHATE DIPHOSPHATASE"/>
    <property type="match status" value="1"/>
</dbReference>
<dbReference type="Gene3D" id="2.30.40.10">
    <property type="entry name" value="Urease, subunit C, domain 1"/>
    <property type="match status" value="1"/>
</dbReference>
<protein>
    <recommendedName>
        <fullName evidence="3">Amidohydrolase family protein</fullName>
    </recommendedName>
</protein>
<evidence type="ECO:0000313" key="1">
    <source>
        <dbReference type="EMBL" id="SHG28472.1"/>
    </source>
</evidence>
<dbReference type="SUPFAM" id="SSF51556">
    <property type="entry name" value="Metallo-dependent hydrolases"/>
    <property type="match status" value="1"/>
</dbReference>